<protein>
    <submittedName>
        <fullName evidence="1">Uncharacterized protein</fullName>
    </submittedName>
</protein>
<dbReference type="InterPro" id="IPR011990">
    <property type="entry name" value="TPR-like_helical_dom_sf"/>
</dbReference>
<organism evidence="1 2">
    <name type="scientific">Acidiferrobacter thiooxydans</name>
    <dbReference type="NCBI Taxonomy" id="163359"/>
    <lineage>
        <taxon>Bacteria</taxon>
        <taxon>Pseudomonadati</taxon>
        <taxon>Pseudomonadota</taxon>
        <taxon>Gammaproteobacteria</taxon>
        <taxon>Acidiferrobacterales</taxon>
        <taxon>Acidiferrobacteraceae</taxon>
        <taxon>Acidiferrobacter</taxon>
    </lineage>
</organism>
<gene>
    <name evidence="1" type="ORF">C4900_10595</name>
</gene>
<evidence type="ECO:0000313" key="2">
    <source>
        <dbReference type="Proteomes" id="UP000253250"/>
    </source>
</evidence>
<keyword evidence="2" id="KW-1185">Reference proteome</keyword>
<dbReference type="EMBL" id="PSYR01000002">
    <property type="protein sequence ID" value="RCN56282.1"/>
    <property type="molecule type" value="Genomic_DNA"/>
</dbReference>
<evidence type="ECO:0000313" key="1">
    <source>
        <dbReference type="EMBL" id="RCN56282.1"/>
    </source>
</evidence>
<dbReference type="Proteomes" id="UP000253250">
    <property type="component" value="Unassembled WGS sequence"/>
</dbReference>
<sequence>MAVELTSYLLSHASLAGVARPFRGLPARLLLAYALAANGILALVLAVPMARLLPKAYRGQRGSWLCAILMATVPVAGVPIALLLTVGIARLNSRISAPEPETLGLPAFGSEMRGRQPHMGAGGAWAVLRARDAGITRGVRALLALDPRLSRQTAPLVRAALRHPEEDLRLLAYGLLDQREGDLAQTINETLSLRRSLGPDVDGSALEKRLAFLYWELLYQDLSRDHLRLHAIQRAQTHALVALQHRPEDATLHVLMGRIAMLEGHHLAARTHCERALDLNAAPGQVLPYLAETRFRVGDYAALKDMAKSYPSLLDLPTIGPVARFWSATP</sequence>
<dbReference type="SUPFAM" id="SSF48452">
    <property type="entry name" value="TPR-like"/>
    <property type="match status" value="1"/>
</dbReference>
<comment type="caution">
    <text evidence="1">The sequence shown here is derived from an EMBL/GenBank/DDBJ whole genome shotgun (WGS) entry which is preliminary data.</text>
</comment>
<reference evidence="1 2" key="1">
    <citation type="submission" date="2018-02" db="EMBL/GenBank/DDBJ databases">
        <title>Insights into the biology of acidophilic members of the Acidiferrobacteraceae family derived from comparative genomic analyses.</title>
        <authorList>
            <person name="Issotta F."/>
            <person name="Thyssen C."/>
            <person name="Mena C."/>
            <person name="Moya A."/>
            <person name="Bellenberg S."/>
            <person name="Sproer C."/>
            <person name="Covarrubias P.C."/>
            <person name="Sand W."/>
            <person name="Quatrini R."/>
            <person name="Vera M."/>
        </authorList>
    </citation>
    <scope>NUCLEOTIDE SEQUENCE [LARGE SCALE GENOMIC DNA]</scope>
    <source>
        <strain evidence="2">m-1</strain>
    </source>
</reference>
<dbReference type="AlphaFoldDB" id="A0A1C2G0F2"/>
<proteinExistence type="predicted"/>
<dbReference type="OrthoDB" id="5393896at2"/>
<dbReference type="STRING" id="163359.A9R16_13935"/>
<name>A0A1C2G0F2_9GAMM</name>
<dbReference type="RefSeq" id="WP_065971167.1">
    <property type="nucleotide sequence ID" value="NZ_CP080624.1"/>
</dbReference>
<dbReference type="Gene3D" id="1.25.40.10">
    <property type="entry name" value="Tetratricopeptide repeat domain"/>
    <property type="match status" value="1"/>
</dbReference>
<accession>A0A1C2G0F2</accession>